<dbReference type="PANTHER" id="PTHR31528:SF1">
    <property type="entry name" value="4-AMINO-5-HYDROXYMETHYL-2-METHYLPYRIMIDINE PHOSPHATE SYNTHASE THI11-RELATED"/>
    <property type="match status" value="1"/>
</dbReference>
<evidence type="ECO:0000256" key="2">
    <source>
        <dbReference type="ARBA" id="ARBA00004948"/>
    </source>
</evidence>
<keyword evidence="9" id="KW-0408">Iron</keyword>
<evidence type="ECO:0000256" key="1">
    <source>
        <dbReference type="ARBA" id="ARBA00003469"/>
    </source>
</evidence>
<keyword evidence="7" id="KW-0663">Pyridoxal phosphate</keyword>
<keyword evidence="6" id="KW-0479">Metal-binding</keyword>
<gene>
    <name evidence="13" type="ORF">DSCO28_66690</name>
</gene>
<dbReference type="SUPFAM" id="SSF53850">
    <property type="entry name" value="Periplasmic binding protein-like II"/>
    <property type="match status" value="1"/>
</dbReference>
<sequence length="341" mass="37940">MKIPRFSDNGSTFFVYLLILLTLSLSMQSRSMAQDPVTVQLKWVHQAQFAGFYVAVEKGFYMAEHLDATLIEGGNKVDAGRSVASGTADFGVMAPEEIIIKRSQGLHLKAIAAIYRRSAVAYLARSESGITRPQDFIGKTVAAASQHGGASEFEFQLVAMMKNLGLDMASVKLVPYDPGYAGFYSGAVDVTGSYLTGGLIKMREKGLTPNIIWPGDYRVRFYSDTLATTDDMIADHPHRVTRFVRATLKGWRTAVGDPAGTIDIVMKYARIKDRALQTAMFNALLPLVHTGEDRIGWMHAAAWRNMHRVLVEQGIIKQVIDPIEQIYDLRFLEKDDPEREQ</sequence>
<keyword evidence="8" id="KW-0784">Thiamine biosynthesis</keyword>
<feature type="domain" description="SsuA/THI5-like" evidence="12">
    <location>
        <begin position="47"/>
        <end position="259"/>
    </location>
</feature>
<evidence type="ECO:0000259" key="12">
    <source>
        <dbReference type="Pfam" id="PF09084"/>
    </source>
</evidence>
<comment type="catalytic activity">
    <reaction evidence="11">
        <text>N(6)-(pyridoxal phosphate)-L-lysyl-[4-amino-5-hydroxymethyl-2-methylpyrimidine phosphate synthase] + L-histidyl-[4-amino-5-hydroxymethyl-2-methylpyrimidine phosphate synthase] + 2 Fe(3+) + 4 H2O = L-lysyl-[4-amino-5-hydroxymethyl-2-methylpyrimidine phosphate synthase] + (2S)-2-amino-5-hydroxy-4-oxopentanoyl-[4-amino-5-hydroxymethyl-2-methylpyrimidine phosphate synthase] + 4-amino-2-methyl-5-(phosphooxymethyl)pyrimidine + 3-oxopropanoate + 2 Fe(2+) + 2 H(+)</text>
        <dbReference type="Rhea" id="RHEA:65756"/>
        <dbReference type="Rhea" id="RHEA-COMP:16892"/>
        <dbReference type="Rhea" id="RHEA-COMP:16893"/>
        <dbReference type="Rhea" id="RHEA-COMP:16894"/>
        <dbReference type="Rhea" id="RHEA-COMP:16895"/>
        <dbReference type="ChEBI" id="CHEBI:15377"/>
        <dbReference type="ChEBI" id="CHEBI:15378"/>
        <dbReference type="ChEBI" id="CHEBI:29033"/>
        <dbReference type="ChEBI" id="CHEBI:29034"/>
        <dbReference type="ChEBI" id="CHEBI:29969"/>
        <dbReference type="ChEBI" id="CHEBI:29979"/>
        <dbReference type="ChEBI" id="CHEBI:33190"/>
        <dbReference type="ChEBI" id="CHEBI:58354"/>
        <dbReference type="ChEBI" id="CHEBI:143915"/>
        <dbReference type="ChEBI" id="CHEBI:157692"/>
    </reaction>
    <physiologicalReaction direction="left-to-right" evidence="11">
        <dbReference type="Rhea" id="RHEA:65757"/>
    </physiologicalReaction>
</comment>
<protein>
    <recommendedName>
        <fullName evidence="10">Thiamine pyrimidine synthase</fullName>
    </recommendedName>
</protein>
<organism evidence="13 14">
    <name type="scientific">Desulfosarcina ovata subsp. sediminis</name>
    <dbReference type="NCBI Taxonomy" id="885957"/>
    <lineage>
        <taxon>Bacteria</taxon>
        <taxon>Pseudomonadati</taxon>
        <taxon>Thermodesulfobacteriota</taxon>
        <taxon>Desulfobacteria</taxon>
        <taxon>Desulfobacterales</taxon>
        <taxon>Desulfosarcinaceae</taxon>
        <taxon>Desulfosarcina</taxon>
    </lineage>
</organism>
<evidence type="ECO:0000256" key="5">
    <source>
        <dbReference type="ARBA" id="ARBA00022679"/>
    </source>
</evidence>
<dbReference type="EMBL" id="AP021876">
    <property type="protein sequence ID" value="BBO86103.1"/>
    <property type="molecule type" value="Genomic_DNA"/>
</dbReference>
<comment type="pathway">
    <text evidence="2">Cofactor biosynthesis; thiamine diphosphate biosynthesis.</text>
</comment>
<dbReference type="PANTHER" id="PTHR31528">
    <property type="entry name" value="4-AMINO-5-HYDROXYMETHYL-2-METHYLPYRIMIDINE PHOSPHATE SYNTHASE THI11-RELATED"/>
    <property type="match status" value="1"/>
</dbReference>
<evidence type="ECO:0000256" key="7">
    <source>
        <dbReference type="ARBA" id="ARBA00022898"/>
    </source>
</evidence>
<dbReference type="InterPro" id="IPR015168">
    <property type="entry name" value="SsuA/THI5"/>
</dbReference>
<dbReference type="GO" id="GO:0016740">
    <property type="term" value="F:transferase activity"/>
    <property type="evidence" value="ECO:0007669"/>
    <property type="project" value="UniProtKB-KW"/>
</dbReference>
<evidence type="ECO:0000313" key="14">
    <source>
        <dbReference type="Proteomes" id="UP000425960"/>
    </source>
</evidence>
<comment type="subunit">
    <text evidence="4">Homodimer.</text>
</comment>
<dbReference type="GO" id="GO:0046872">
    <property type="term" value="F:metal ion binding"/>
    <property type="evidence" value="ECO:0007669"/>
    <property type="project" value="UniProtKB-KW"/>
</dbReference>
<dbReference type="GO" id="GO:0009228">
    <property type="term" value="P:thiamine biosynthetic process"/>
    <property type="evidence" value="ECO:0007669"/>
    <property type="project" value="UniProtKB-KW"/>
</dbReference>
<comment type="similarity">
    <text evidence="3">Belongs to the NMT1/THI5 family.</text>
</comment>
<dbReference type="AlphaFoldDB" id="A0A5K8A0Q0"/>
<comment type="function">
    <text evidence="1">Responsible for the formation of the pyrimidine heterocycle in the thiamine biosynthesis pathway. Catalyzes the formation of hydroxymethylpyrimidine phosphate (HMP-P) from histidine and pyridoxal phosphate (PLP). The protein uses PLP and the active site histidine to form HMP-P, generating an inactive enzyme. The enzyme can only undergo a single turnover, which suggests it is a suicide enzyme.</text>
</comment>
<evidence type="ECO:0000256" key="6">
    <source>
        <dbReference type="ARBA" id="ARBA00022723"/>
    </source>
</evidence>
<dbReference type="Gene3D" id="3.40.190.10">
    <property type="entry name" value="Periplasmic binding protein-like II"/>
    <property type="match status" value="2"/>
</dbReference>
<evidence type="ECO:0000313" key="13">
    <source>
        <dbReference type="EMBL" id="BBO86103.1"/>
    </source>
</evidence>
<evidence type="ECO:0000256" key="4">
    <source>
        <dbReference type="ARBA" id="ARBA00011738"/>
    </source>
</evidence>
<evidence type="ECO:0000256" key="11">
    <source>
        <dbReference type="ARBA" id="ARBA00048179"/>
    </source>
</evidence>
<dbReference type="RefSeq" id="WP_155325513.1">
    <property type="nucleotide sequence ID" value="NZ_AP021876.1"/>
</dbReference>
<keyword evidence="5 13" id="KW-0808">Transferase</keyword>
<dbReference type="Proteomes" id="UP000425960">
    <property type="component" value="Chromosome"/>
</dbReference>
<dbReference type="InterPro" id="IPR027939">
    <property type="entry name" value="NMT1/THI5"/>
</dbReference>
<evidence type="ECO:0000256" key="8">
    <source>
        <dbReference type="ARBA" id="ARBA00022977"/>
    </source>
</evidence>
<reference evidence="13 14" key="1">
    <citation type="submission" date="2019-11" db="EMBL/GenBank/DDBJ databases">
        <title>Comparative genomics of hydrocarbon-degrading Desulfosarcina strains.</title>
        <authorList>
            <person name="Watanabe M."/>
            <person name="Kojima H."/>
            <person name="Fukui M."/>
        </authorList>
    </citation>
    <scope>NUCLEOTIDE SEQUENCE [LARGE SCALE GENOMIC DNA]</scope>
    <source>
        <strain evidence="13 14">28bB2T</strain>
    </source>
</reference>
<proteinExistence type="inferred from homology"/>
<dbReference type="KEGG" id="dov:DSCO28_66690"/>
<accession>A0A5K8A0Q0</accession>
<dbReference type="Pfam" id="PF09084">
    <property type="entry name" value="NMT1"/>
    <property type="match status" value="1"/>
</dbReference>
<evidence type="ECO:0000256" key="9">
    <source>
        <dbReference type="ARBA" id="ARBA00023004"/>
    </source>
</evidence>
<evidence type="ECO:0000256" key="3">
    <source>
        <dbReference type="ARBA" id="ARBA00009406"/>
    </source>
</evidence>
<evidence type="ECO:0000256" key="10">
    <source>
        <dbReference type="ARBA" id="ARBA00033171"/>
    </source>
</evidence>
<name>A0A5K8A0Q0_9BACT</name>